<dbReference type="InterPro" id="IPR021109">
    <property type="entry name" value="Peptidase_aspartic_dom_sf"/>
</dbReference>
<evidence type="ECO:0000313" key="4">
    <source>
        <dbReference type="Proteomes" id="UP000050761"/>
    </source>
</evidence>
<protein>
    <submittedName>
        <fullName evidence="5">Peptidase A2 domain-containing protein</fullName>
    </submittedName>
</protein>
<dbReference type="SUPFAM" id="SSF50630">
    <property type="entry name" value="Acid proteases"/>
    <property type="match status" value="1"/>
</dbReference>
<sequence>MLEKTVKALLDTGSETSIVPLKILHDCLKEGVNLDKFVERIPNVTAVVRNASGDPMNLLGAIRLPLTLNNRTELVSCFIGKGMDDLVILGTNALELFGMKLGPLKSAEVLCATKPVEVVMKDRVFIPPHSAKVVTVASAVQPGEYVMLSKDPGIAPGVCTVTAEGTANVNMVNSSNEARVVRKGDVIGHWASGEWLPSNVWEVGADMLEHGPKDVQIDDTARATELIDVLRTNTSMTPELEETI</sequence>
<dbReference type="GO" id="GO:0004190">
    <property type="term" value="F:aspartic-type endopeptidase activity"/>
    <property type="evidence" value="ECO:0007669"/>
    <property type="project" value="InterPro"/>
</dbReference>
<dbReference type="GO" id="GO:0006508">
    <property type="term" value="P:proteolysis"/>
    <property type="evidence" value="ECO:0007669"/>
    <property type="project" value="InterPro"/>
</dbReference>
<feature type="domain" description="Peptidase A2" evidence="2">
    <location>
        <begin position="6"/>
        <end position="20"/>
    </location>
</feature>
<evidence type="ECO:0000313" key="3">
    <source>
        <dbReference type="EMBL" id="VDO47566.1"/>
    </source>
</evidence>
<dbReference type="OrthoDB" id="5870706at2759"/>
<dbReference type="AlphaFoldDB" id="A0A183FCI5"/>
<dbReference type="Proteomes" id="UP000050761">
    <property type="component" value="Unassembled WGS sequence"/>
</dbReference>
<proteinExistence type="predicted"/>
<keyword evidence="1" id="KW-0378">Hydrolase</keyword>
<gene>
    <name evidence="3" type="ORF">HPBE_LOCUS3878</name>
</gene>
<dbReference type="InterPro" id="IPR001969">
    <property type="entry name" value="Aspartic_peptidase_AS"/>
</dbReference>
<dbReference type="PROSITE" id="PS00141">
    <property type="entry name" value="ASP_PROTEASE"/>
    <property type="match status" value="1"/>
</dbReference>
<dbReference type="CDD" id="cd00303">
    <property type="entry name" value="retropepsin_like"/>
    <property type="match status" value="1"/>
</dbReference>
<evidence type="ECO:0000256" key="1">
    <source>
        <dbReference type="ARBA" id="ARBA00022801"/>
    </source>
</evidence>
<accession>A0A3P7VIE6</accession>
<organism evidence="4 5">
    <name type="scientific">Heligmosomoides polygyrus</name>
    <name type="common">Parasitic roundworm</name>
    <dbReference type="NCBI Taxonomy" id="6339"/>
    <lineage>
        <taxon>Eukaryota</taxon>
        <taxon>Metazoa</taxon>
        <taxon>Ecdysozoa</taxon>
        <taxon>Nematoda</taxon>
        <taxon>Chromadorea</taxon>
        <taxon>Rhabditida</taxon>
        <taxon>Rhabditina</taxon>
        <taxon>Rhabditomorpha</taxon>
        <taxon>Strongyloidea</taxon>
        <taxon>Heligmosomidae</taxon>
        <taxon>Heligmosomoides</taxon>
    </lineage>
</organism>
<name>A0A183FCI5_HELPZ</name>
<dbReference type="InterPro" id="IPR001995">
    <property type="entry name" value="Peptidase_A2_cat"/>
</dbReference>
<evidence type="ECO:0000259" key="2">
    <source>
        <dbReference type="PROSITE" id="PS50175"/>
    </source>
</evidence>
<dbReference type="PROSITE" id="PS50175">
    <property type="entry name" value="ASP_PROT_RETROV"/>
    <property type="match status" value="1"/>
</dbReference>
<reference evidence="3 4" key="1">
    <citation type="submission" date="2018-11" db="EMBL/GenBank/DDBJ databases">
        <authorList>
            <consortium name="Pathogen Informatics"/>
        </authorList>
    </citation>
    <scope>NUCLEOTIDE SEQUENCE [LARGE SCALE GENOMIC DNA]</scope>
</reference>
<evidence type="ECO:0000313" key="5">
    <source>
        <dbReference type="WBParaSite" id="HPBE_0000387701-mRNA-1"/>
    </source>
</evidence>
<keyword evidence="4" id="KW-1185">Reference proteome</keyword>
<dbReference type="Gene3D" id="2.40.70.10">
    <property type="entry name" value="Acid Proteases"/>
    <property type="match status" value="1"/>
</dbReference>
<dbReference type="EMBL" id="UZAH01017909">
    <property type="protein sequence ID" value="VDO47566.1"/>
    <property type="molecule type" value="Genomic_DNA"/>
</dbReference>
<accession>A0A183FCI5</accession>
<reference evidence="5" key="2">
    <citation type="submission" date="2019-09" db="UniProtKB">
        <authorList>
            <consortium name="WormBaseParasite"/>
        </authorList>
    </citation>
    <scope>IDENTIFICATION</scope>
</reference>
<dbReference type="WBParaSite" id="HPBE_0000387701-mRNA-1">
    <property type="protein sequence ID" value="HPBE_0000387701-mRNA-1"/>
    <property type="gene ID" value="HPBE_0000387701"/>
</dbReference>